<dbReference type="KEGG" id="vg:55001899"/>
<keyword evidence="1" id="KW-0520">NAD</keyword>
<protein>
    <submittedName>
        <fullName evidence="3">UDP-glucose 4-epimerase</fullName>
        <ecNumber evidence="3">5.1.3.2</ecNumber>
    </submittedName>
</protein>
<dbReference type="Gene3D" id="3.40.50.720">
    <property type="entry name" value="NAD(P)-binding Rossmann-like Domain"/>
    <property type="match status" value="1"/>
</dbReference>
<name>A0A385EHH8_9CAUD</name>
<dbReference type="Pfam" id="PF01370">
    <property type="entry name" value="Epimerase"/>
    <property type="match status" value="1"/>
</dbReference>
<dbReference type="SUPFAM" id="SSF51735">
    <property type="entry name" value="NAD(P)-binding Rossmann-fold domains"/>
    <property type="match status" value="1"/>
</dbReference>
<dbReference type="EMBL" id="MH412654">
    <property type="protein sequence ID" value="AXQ70518.1"/>
    <property type="molecule type" value="Genomic_DNA"/>
</dbReference>
<reference evidence="4" key="1">
    <citation type="submission" date="2018-05" db="EMBL/GenBank/DDBJ databases">
        <authorList>
            <person name="You S."/>
        </authorList>
    </citation>
    <scope>NUCLEOTIDE SEQUENCE [LARGE SCALE GENOMIC DNA]</scope>
</reference>
<dbReference type="Proteomes" id="UP000257648">
    <property type="component" value="Segment"/>
</dbReference>
<dbReference type="PANTHER" id="PTHR43574">
    <property type="entry name" value="EPIMERASE-RELATED"/>
    <property type="match status" value="1"/>
</dbReference>
<dbReference type="InterPro" id="IPR001509">
    <property type="entry name" value="Epimerase_deHydtase"/>
</dbReference>
<dbReference type="EC" id="5.1.3.2" evidence="3"/>
<feature type="domain" description="NAD-dependent epimerase/dehydratase" evidence="2">
    <location>
        <begin position="8"/>
        <end position="289"/>
    </location>
</feature>
<dbReference type="GO" id="GO:0003978">
    <property type="term" value="F:UDP-glucose 4-epimerase activity"/>
    <property type="evidence" value="ECO:0007669"/>
    <property type="project" value="UniProtKB-EC"/>
</dbReference>
<dbReference type="InterPro" id="IPR036291">
    <property type="entry name" value="NAD(P)-bd_dom_sf"/>
</dbReference>
<dbReference type="GeneID" id="55001899"/>
<accession>A0A385EHH8</accession>
<evidence type="ECO:0000256" key="1">
    <source>
        <dbReference type="ARBA" id="ARBA00023027"/>
    </source>
</evidence>
<evidence type="ECO:0000259" key="2">
    <source>
        <dbReference type="Pfam" id="PF01370"/>
    </source>
</evidence>
<sequence>MSEYKKTALVLGAGGFIGSHMVKQLVSEGYWVRGVDLKYPEYSKTEAHEFIIGDLRDAKFVNSILEYKGELGNYYASVPYQYILPFDEVYQFAADMGGAGFVFTGENDADIMHNSATINLNVLEGVRKLNETFDGVEKEYTVCNRPKLDQPTKIFYSGSACMYPEHNQLDPDNPDCREESAYPANPDSEYGWEKLFSERLYFAYNRNYGIPVRVARYHNIFGPEGTWEGGREKAPAAISRKVAYLPETGGAIEVWGDGLQTRSFLYIDECIEATRRLMDSDFMGPVNIGSEEMVTINQLVETAAKVSGKVVQKIYKLDAPQGVRGRNSNNDLIREKLGWDYSQSLEDGIRKTYEWIVEQINAKSKV</sequence>
<evidence type="ECO:0000313" key="3">
    <source>
        <dbReference type="EMBL" id="AXQ70518.1"/>
    </source>
</evidence>
<dbReference type="Gene3D" id="3.90.25.10">
    <property type="entry name" value="UDP-galactose 4-epimerase, domain 1"/>
    <property type="match status" value="1"/>
</dbReference>
<proteinExistence type="predicted"/>
<organism evidence="3 4">
    <name type="scientific">Synechococcus phage S-T4</name>
    <dbReference type="NCBI Taxonomy" id="2268578"/>
    <lineage>
        <taxon>Viruses</taxon>
        <taxon>Duplodnaviria</taxon>
        <taxon>Heunggongvirae</taxon>
        <taxon>Uroviricota</taxon>
        <taxon>Caudoviricetes</taxon>
        <taxon>Pantevenvirales</taxon>
        <taxon>Kyanoviridae</taxon>
        <taxon>Tamkungvirus</taxon>
        <taxon>Tamkungvirus ST4</taxon>
    </lineage>
</organism>
<evidence type="ECO:0000313" key="4">
    <source>
        <dbReference type="Proteomes" id="UP000257648"/>
    </source>
</evidence>
<keyword evidence="3" id="KW-0413">Isomerase</keyword>
<keyword evidence="4" id="KW-1185">Reference proteome</keyword>
<dbReference type="RefSeq" id="YP_009810877.1">
    <property type="nucleotide sequence ID" value="NC_048049.1"/>
</dbReference>